<organism evidence="2 3">
    <name type="scientific">Cannabis sativa</name>
    <name type="common">Hemp</name>
    <name type="synonym">Marijuana</name>
    <dbReference type="NCBI Taxonomy" id="3483"/>
    <lineage>
        <taxon>Eukaryota</taxon>
        <taxon>Viridiplantae</taxon>
        <taxon>Streptophyta</taxon>
        <taxon>Embryophyta</taxon>
        <taxon>Tracheophyta</taxon>
        <taxon>Spermatophyta</taxon>
        <taxon>Magnoliopsida</taxon>
        <taxon>eudicotyledons</taxon>
        <taxon>Gunneridae</taxon>
        <taxon>Pentapetalae</taxon>
        <taxon>rosids</taxon>
        <taxon>fabids</taxon>
        <taxon>Rosales</taxon>
        <taxon>Cannabaceae</taxon>
        <taxon>Cannabis</taxon>
    </lineage>
</organism>
<evidence type="ECO:0000259" key="1">
    <source>
        <dbReference type="Pfam" id="PF01789"/>
    </source>
</evidence>
<dbReference type="GO" id="GO:0019898">
    <property type="term" value="C:extrinsic component of membrane"/>
    <property type="evidence" value="ECO:0007669"/>
    <property type="project" value="InterPro"/>
</dbReference>
<dbReference type="GO" id="GO:0015979">
    <property type="term" value="P:photosynthesis"/>
    <property type="evidence" value="ECO:0007669"/>
    <property type="project" value="InterPro"/>
</dbReference>
<gene>
    <name evidence="2" type="primary">LOC115711764</name>
</gene>
<name>A0A803QUY0_CANSA</name>
<dbReference type="Gene3D" id="3.40.1000.10">
    <property type="entry name" value="Mog1/PsbP, alpha/beta/alpha sandwich"/>
    <property type="match status" value="1"/>
</dbReference>
<dbReference type="PANTHER" id="PTHR31407:SF17">
    <property type="entry name" value="PSBP DOMAIN-CONTAINING PROTEIN 3, CHLOROPLASTIC"/>
    <property type="match status" value="1"/>
</dbReference>
<evidence type="ECO:0000313" key="3">
    <source>
        <dbReference type="Proteomes" id="UP000596661"/>
    </source>
</evidence>
<dbReference type="Proteomes" id="UP000596661">
    <property type="component" value="Chromosome 1"/>
</dbReference>
<dbReference type="PANTHER" id="PTHR31407">
    <property type="match status" value="1"/>
</dbReference>
<accession>A0A803QUY0</accession>
<dbReference type="InterPro" id="IPR002683">
    <property type="entry name" value="PsbP_C"/>
</dbReference>
<proteinExistence type="predicted"/>
<dbReference type="Pfam" id="PF01789">
    <property type="entry name" value="PsbP"/>
    <property type="match status" value="1"/>
</dbReference>
<dbReference type="AlphaFoldDB" id="A0A803QUY0"/>
<reference evidence="2" key="1">
    <citation type="submission" date="2018-11" db="EMBL/GenBank/DDBJ databases">
        <authorList>
            <person name="Grassa J C."/>
        </authorList>
    </citation>
    <scope>NUCLEOTIDE SEQUENCE [LARGE SCALE GENOMIC DNA]</scope>
</reference>
<protein>
    <recommendedName>
        <fullName evidence="1">PsbP C-terminal domain-containing protein</fullName>
    </recommendedName>
</protein>
<dbReference type="OMA" id="ILIPQDW"/>
<dbReference type="EnsemblPlants" id="novel_model_1687_5bd9a17a">
    <property type="protein sequence ID" value="cds.novel_model_1687_5bd9a17a"/>
    <property type="gene ID" value="novel_gene_925_5bd9a17a"/>
</dbReference>
<dbReference type="GO" id="GO:0009654">
    <property type="term" value="C:photosystem II oxygen evolving complex"/>
    <property type="evidence" value="ECO:0007669"/>
    <property type="project" value="InterPro"/>
</dbReference>
<dbReference type="GO" id="GO:0005509">
    <property type="term" value="F:calcium ion binding"/>
    <property type="evidence" value="ECO:0007669"/>
    <property type="project" value="InterPro"/>
</dbReference>
<dbReference type="Gramene" id="novel_model_1687_5bd9a17a">
    <property type="protein sequence ID" value="cds.novel_model_1687_5bd9a17a"/>
    <property type="gene ID" value="novel_gene_925_5bd9a17a"/>
</dbReference>
<dbReference type="KEGG" id="csav:115711764"/>
<dbReference type="SUPFAM" id="SSF55724">
    <property type="entry name" value="Mog1p/PsbP-like"/>
    <property type="match status" value="1"/>
</dbReference>
<reference evidence="2" key="2">
    <citation type="submission" date="2021-03" db="UniProtKB">
        <authorList>
            <consortium name="EnsemblPlants"/>
        </authorList>
    </citation>
    <scope>IDENTIFICATION</scope>
</reference>
<keyword evidence="3" id="KW-1185">Reference proteome</keyword>
<dbReference type="EMBL" id="UZAU01000046">
    <property type="status" value="NOT_ANNOTATED_CDS"/>
    <property type="molecule type" value="Genomic_DNA"/>
</dbReference>
<feature type="domain" description="PsbP C-terminal" evidence="1">
    <location>
        <begin position="86"/>
        <end position="245"/>
    </location>
</feature>
<dbReference type="OrthoDB" id="2013293at2759"/>
<dbReference type="InterPro" id="IPR016123">
    <property type="entry name" value="Mog1/PsbP_a/b/a-sand"/>
</dbReference>
<sequence>MASIGLWCPWSLQRPLSHFTFVSKNNNGSPKLGKQQWVVRCCKNNEQQQCFQNRREILVGMTMSVVGFSFNSILSDALAETEVAEDFRIYTDDVNKFKISVPKGWLVAAGEPDGFKSVTAFYPEGNTSSNVSVVITGLGPDFTKIESFGKVDEFAETLVSGLDRSWQRPPGVAAKLINSKSSNGFYYIEYSLQRPGETRRYLFSALGMASNGWNNRLYTITGQFEEADLDNYGSQIQQAVKSFRFI</sequence>
<evidence type="ECO:0000313" key="2">
    <source>
        <dbReference type="EnsemblPlants" id="cds.novel_model_1687_5bd9a17a"/>
    </source>
</evidence>
<dbReference type="GeneID" id="115711764"/>
<dbReference type="RefSeq" id="XP_030495964.1">
    <property type="nucleotide sequence ID" value="XM_030640104.2"/>
</dbReference>